<dbReference type="RefSeq" id="WP_378404348.1">
    <property type="nucleotide sequence ID" value="NZ_JBHTCS010000012.1"/>
</dbReference>
<keyword evidence="3" id="KW-1185">Reference proteome</keyword>
<sequence>MTSTQDASTPVHPHTDPSELVTAFCAEWKAGDAATIAGYFSEDAVYHNIPMEPLYGRAAIADFLHGFISAFGGIEFTIHHQAANGTVVLNERTDRFDLGDKHVELPVMGVFEIEAGEITSWRDYFDMAPITKLLSGEAS</sequence>
<dbReference type="InterPro" id="IPR032710">
    <property type="entry name" value="NTF2-like_dom_sf"/>
</dbReference>
<proteinExistence type="predicted"/>
<feature type="domain" description="Limonene-1,2-epoxide hydrolase" evidence="1">
    <location>
        <begin position="18"/>
        <end position="132"/>
    </location>
</feature>
<keyword evidence="2" id="KW-0378">Hydrolase</keyword>
<organism evidence="2 3">
    <name type="scientific">Rhodococcus daqingensis</name>
    <dbReference type="NCBI Taxonomy" id="2479363"/>
    <lineage>
        <taxon>Bacteria</taxon>
        <taxon>Bacillati</taxon>
        <taxon>Actinomycetota</taxon>
        <taxon>Actinomycetes</taxon>
        <taxon>Mycobacteriales</taxon>
        <taxon>Nocardiaceae</taxon>
        <taxon>Rhodococcus</taxon>
    </lineage>
</organism>
<dbReference type="Pfam" id="PF07858">
    <property type="entry name" value="LEH"/>
    <property type="match status" value="1"/>
</dbReference>
<protein>
    <submittedName>
        <fullName evidence="2">Limonene-1,2-epoxide hydrolase family protein</fullName>
    </submittedName>
</protein>
<reference evidence="3" key="1">
    <citation type="journal article" date="2019" name="Int. J. Syst. Evol. Microbiol.">
        <title>The Global Catalogue of Microorganisms (GCM) 10K type strain sequencing project: providing services to taxonomists for standard genome sequencing and annotation.</title>
        <authorList>
            <consortium name="The Broad Institute Genomics Platform"/>
            <consortium name="The Broad Institute Genome Sequencing Center for Infectious Disease"/>
            <person name="Wu L."/>
            <person name="Ma J."/>
        </authorList>
    </citation>
    <scope>NUCLEOTIDE SEQUENCE [LARGE SCALE GENOMIC DNA]</scope>
    <source>
        <strain evidence="3">ICMP 19430</strain>
    </source>
</reference>
<dbReference type="SUPFAM" id="SSF54427">
    <property type="entry name" value="NTF2-like"/>
    <property type="match status" value="1"/>
</dbReference>
<dbReference type="Proteomes" id="UP001596484">
    <property type="component" value="Unassembled WGS sequence"/>
</dbReference>
<evidence type="ECO:0000259" key="1">
    <source>
        <dbReference type="Pfam" id="PF07858"/>
    </source>
</evidence>
<dbReference type="EMBL" id="JBHTCS010000012">
    <property type="protein sequence ID" value="MFC7448364.1"/>
    <property type="molecule type" value="Genomic_DNA"/>
</dbReference>
<dbReference type="InterPro" id="IPR013100">
    <property type="entry name" value="LEH"/>
</dbReference>
<evidence type="ECO:0000313" key="2">
    <source>
        <dbReference type="EMBL" id="MFC7448364.1"/>
    </source>
</evidence>
<comment type="caution">
    <text evidence="2">The sequence shown here is derived from an EMBL/GenBank/DDBJ whole genome shotgun (WGS) entry which is preliminary data.</text>
</comment>
<accession>A0ABW2RY43</accession>
<dbReference type="Gene3D" id="3.10.450.50">
    <property type="match status" value="1"/>
</dbReference>
<gene>
    <name evidence="2" type="ORF">ACFQS9_10735</name>
</gene>
<name>A0ABW2RY43_9NOCA</name>
<dbReference type="GO" id="GO:0016787">
    <property type="term" value="F:hydrolase activity"/>
    <property type="evidence" value="ECO:0007669"/>
    <property type="project" value="UniProtKB-KW"/>
</dbReference>
<evidence type="ECO:0000313" key="3">
    <source>
        <dbReference type="Proteomes" id="UP001596484"/>
    </source>
</evidence>